<keyword evidence="9" id="KW-1185">Reference proteome</keyword>
<feature type="binding site" evidence="6">
    <location>
        <position position="167"/>
    </location>
    <ligand>
        <name>substrate</name>
    </ligand>
</feature>
<dbReference type="EMBL" id="JAKELL010000037">
    <property type="protein sequence ID" value="KAH8989482.1"/>
    <property type="molecule type" value="Genomic_DNA"/>
</dbReference>
<comment type="caution">
    <text evidence="8">The sequence shown here is derived from an EMBL/GenBank/DDBJ whole genome shotgun (WGS) entry which is preliminary data.</text>
</comment>
<feature type="active site" description="Charge relay system" evidence="5">
    <location>
        <position position="217"/>
    </location>
</feature>
<dbReference type="GO" id="GO:0009062">
    <property type="term" value="P:fatty acid catabolic process"/>
    <property type="evidence" value="ECO:0007669"/>
    <property type="project" value="TreeGrafter"/>
</dbReference>
<evidence type="ECO:0000313" key="9">
    <source>
        <dbReference type="Proteomes" id="UP001201163"/>
    </source>
</evidence>
<evidence type="ECO:0000256" key="3">
    <source>
        <dbReference type="ARBA" id="ARBA00012922"/>
    </source>
</evidence>
<protein>
    <recommendedName>
        <fullName evidence="3">amidase</fullName>
        <ecNumber evidence="3">3.5.1.4</ecNumber>
    </recommendedName>
</protein>
<dbReference type="FunFam" id="3.90.1300.10:FF:000003">
    <property type="entry name" value="Amidase signature enzyme"/>
    <property type="match status" value="1"/>
</dbReference>
<evidence type="ECO:0000313" key="8">
    <source>
        <dbReference type="EMBL" id="KAH8989482.1"/>
    </source>
</evidence>
<dbReference type="PANTHER" id="PTHR45847:SF6">
    <property type="entry name" value="FATTY ACID AMIDE HYDROLASE"/>
    <property type="match status" value="1"/>
</dbReference>
<dbReference type="InterPro" id="IPR052096">
    <property type="entry name" value="Endocannabinoid_amidase"/>
</dbReference>
<dbReference type="PIRSF" id="PIRSF001221">
    <property type="entry name" value="Amidase_fungi"/>
    <property type="match status" value="1"/>
</dbReference>
<evidence type="ECO:0000256" key="2">
    <source>
        <dbReference type="ARBA" id="ARBA00009199"/>
    </source>
</evidence>
<evidence type="ECO:0000256" key="1">
    <source>
        <dbReference type="ARBA" id="ARBA00001311"/>
    </source>
</evidence>
<keyword evidence="4" id="KW-0378">Hydrolase</keyword>
<dbReference type="AlphaFoldDB" id="A0AAD4LFB7"/>
<dbReference type="Pfam" id="PF01425">
    <property type="entry name" value="Amidase"/>
    <property type="match status" value="1"/>
</dbReference>
<feature type="active site" description="Charge relay system" evidence="5">
    <location>
        <position position="193"/>
    </location>
</feature>
<dbReference type="GO" id="GO:0017064">
    <property type="term" value="F:fatty acid amide hydrolase activity"/>
    <property type="evidence" value="ECO:0007669"/>
    <property type="project" value="TreeGrafter"/>
</dbReference>
<dbReference type="SUPFAM" id="SSF75304">
    <property type="entry name" value="Amidase signature (AS) enzymes"/>
    <property type="match status" value="1"/>
</dbReference>
<dbReference type="Gene3D" id="3.90.1300.10">
    <property type="entry name" value="Amidase signature (AS) domain"/>
    <property type="match status" value="1"/>
</dbReference>
<dbReference type="PANTHER" id="PTHR45847">
    <property type="entry name" value="FATTY ACID AMIDE HYDROLASE"/>
    <property type="match status" value="1"/>
</dbReference>
<feature type="binding site" evidence="6">
    <location>
        <begin position="214"/>
        <end position="217"/>
    </location>
    <ligand>
        <name>substrate</name>
    </ligand>
</feature>
<dbReference type="PROSITE" id="PS00571">
    <property type="entry name" value="AMIDASES"/>
    <property type="match status" value="1"/>
</dbReference>
<evidence type="ECO:0000256" key="4">
    <source>
        <dbReference type="ARBA" id="ARBA00022801"/>
    </source>
</evidence>
<dbReference type="InterPro" id="IPR023631">
    <property type="entry name" value="Amidase_dom"/>
</dbReference>
<sequence>MWPFTDAAAQPYHSTIESKRARRADALGHAPPFSEDKHQKYLDATAKQIVENIQDRVWTATTVLEAYLARAAQAQKATNCLTEVFFEEAREEARKLDAEFDKTGELKGPLHGVPISVKDMFDVKGFDSTIGFTQWANKPAEKNAPLVATLRAAGAVVIAKTNVPQTLFAFESANPLWGRTLNPWSTAHTAGGSSGGEGALLAADGAALGVGTDIGGSIRIPSGYCGIYGLKPGHGRVSIEGVADPNPGFEAIHAVAGPMARSVADLERMARVLFGAREGAHAYFPSPLPYRDVKLPDKLRFGYYLNDGAVKGSPACQRAVLETVQALRTAGHECVEIDSPDSIQVLLLFCGLLSADGYETIMSHLGPDKRESALFIATLGPRLPGFVRAAATWVVRNLVGDTRFASFLTHSYKKTVRMFYDYTKNKAAFERQTRAALWSAPLDAVLAPVQAVPAVPHGGCDHLAPLACSTLMYNVVDSPVGVVPVTRVDATRDVLSDVWRAAPGNGSKLLEDTLYGPNGAYDPKAMEGLPVGVQIIGEAWGEEKVLAVMHVVDAALGPRGFGPGTWAPNKQGGVAKNTLVR</sequence>
<dbReference type="InterPro" id="IPR036928">
    <property type="entry name" value="AS_sf"/>
</dbReference>
<dbReference type="GO" id="GO:0004040">
    <property type="term" value="F:amidase activity"/>
    <property type="evidence" value="ECO:0007669"/>
    <property type="project" value="UniProtKB-EC"/>
</dbReference>
<evidence type="ECO:0000256" key="6">
    <source>
        <dbReference type="PIRSR" id="PIRSR001221-2"/>
    </source>
</evidence>
<evidence type="ECO:0000259" key="7">
    <source>
        <dbReference type="Pfam" id="PF01425"/>
    </source>
</evidence>
<feature type="domain" description="Amidase" evidence="7">
    <location>
        <begin position="63"/>
        <end position="546"/>
    </location>
</feature>
<feature type="binding site" evidence="6">
    <location>
        <position position="193"/>
    </location>
    <ligand>
        <name>substrate</name>
    </ligand>
</feature>
<dbReference type="EC" id="3.5.1.4" evidence="3"/>
<accession>A0AAD4LFB7</accession>
<organism evidence="8 9">
    <name type="scientific">Lactarius akahatsu</name>
    <dbReference type="NCBI Taxonomy" id="416441"/>
    <lineage>
        <taxon>Eukaryota</taxon>
        <taxon>Fungi</taxon>
        <taxon>Dikarya</taxon>
        <taxon>Basidiomycota</taxon>
        <taxon>Agaricomycotina</taxon>
        <taxon>Agaricomycetes</taxon>
        <taxon>Russulales</taxon>
        <taxon>Russulaceae</taxon>
        <taxon>Lactarius</taxon>
    </lineage>
</organism>
<comment type="similarity">
    <text evidence="2">Belongs to the amidase family.</text>
</comment>
<reference evidence="8" key="1">
    <citation type="submission" date="2022-01" db="EMBL/GenBank/DDBJ databases">
        <title>Comparative genomics reveals a dynamic genome evolution in the ectomycorrhizal milk-cap (Lactarius) mushrooms.</title>
        <authorList>
            <consortium name="DOE Joint Genome Institute"/>
            <person name="Lebreton A."/>
            <person name="Tang N."/>
            <person name="Kuo A."/>
            <person name="LaButti K."/>
            <person name="Drula E."/>
            <person name="Barry K."/>
            <person name="Clum A."/>
            <person name="Lipzen A."/>
            <person name="Mousain D."/>
            <person name="Ng V."/>
            <person name="Wang R."/>
            <person name="Wang X."/>
            <person name="Dai Y."/>
            <person name="Henrissat B."/>
            <person name="Grigoriev I.V."/>
            <person name="Guerin-Laguette A."/>
            <person name="Yu F."/>
            <person name="Martin F.M."/>
        </authorList>
    </citation>
    <scope>NUCLEOTIDE SEQUENCE</scope>
    <source>
        <strain evidence="8">QP</strain>
    </source>
</reference>
<evidence type="ECO:0000256" key="5">
    <source>
        <dbReference type="PIRSR" id="PIRSR001221-1"/>
    </source>
</evidence>
<comment type="catalytic activity">
    <reaction evidence="1">
        <text>a monocarboxylic acid amide + H2O = a monocarboxylate + NH4(+)</text>
        <dbReference type="Rhea" id="RHEA:12020"/>
        <dbReference type="ChEBI" id="CHEBI:15377"/>
        <dbReference type="ChEBI" id="CHEBI:28938"/>
        <dbReference type="ChEBI" id="CHEBI:35757"/>
        <dbReference type="ChEBI" id="CHEBI:83628"/>
        <dbReference type="EC" id="3.5.1.4"/>
    </reaction>
</comment>
<proteinExistence type="inferred from homology"/>
<name>A0AAD4LFB7_9AGAM</name>
<dbReference type="InterPro" id="IPR020556">
    <property type="entry name" value="Amidase_CS"/>
</dbReference>
<dbReference type="Proteomes" id="UP001201163">
    <property type="component" value="Unassembled WGS sequence"/>
</dbReference>
<gene>
    <name evidence="8" type="ORF">EDB92DRAFT_1947429</name>
</gene>
<feature type="active site" description="Charge relay system" evidence="5">
    <location>
        <position position="118"/>
    </location>
</feature>